<dbReference type="OrthoDB" id="9547406at2759"/>
<feature type="region of interest" description="Disordered" evidence="7">
    <location>
        <begin position="1316"/>
        <end position="1368"/>
    </location>
</feature>
<accession>A0A6G1HBH5</accession>
<feature type="compositionally biased region" description="Acidic residues" evidence="7">
    <location>
        <begin position="50"/>
        <end position="63"/>
    </location>
</feature>
<reference evidence="11" key="1">
    <citation type="journal article" date="2020" name="Stud. Mycol.">
        <title>101 Dothideomycetes genomes: a test case for predicting lifestyles and emergence of pathogens.</title>
        <authorList>
            <person name="Haridas S."/>
            <person name="Albert R."/>
            <person name="Binder M."/>
            <person name="Bloem J."/>
            <person name="Labutti K."/>
            <person name="Salamov A."/>
            <person name="Andreopoulos B."/>
            <person name="Baker S."/>
            <person name="Barry K."/>
            <person name="Bills G."/>
            <person name="Bluhm B."/>
            <person name="Cannon C."/>
            <person name="Castanera R."/>
            <person name="Culley D."/>
            <person name="Daum C."/>
            <person name="Ezra D."/>
            <person name="Gonzalez J."/>
            <person name="Henrissat B."/>
            <person name="Kuo A."/>
            <person name="Liang C."/>
            <person name="Lipzen A."/>
            <person name="Lutzoni F."/>
            <person name="Magnuson J."/>
            <person name="Mondo S."/>
            <person name="Nolan M."/>
            <person name="Ohm R."/>
            <person name="Pangilinan J."/>
            <person name="Park H.-J."/>
            <person name="Ramirez L."/>
            <person name="Alfaro M."/>
            <person name="Sun H."/>
            <person name="Tritt A."/>
            <person name="Yoshinaga Y."/>
            <person name="Zwiers L.-H."/>
            <person name="Turgeon B."/>
            <person name="Goodwin S."/>
            <person name="Spatafora J."/>
            <person name="Crous P."/>
            <person name="Grigoriev I."/>
        </authorList>
    </citation>
    <scope>NUCLEOTIDE SEQUENCE</scope>
    <source>
        <strain evidence="11">CBS 113979</strain>
    </source>
</reference>
<dbReference type="PANTHER" id="PTHR10694">
    <property type="entry name" value="LYSINE-SPECIFIC DEMETHYLASE"/>
    <property type="match status" value="1"/>
</dbReference>
<evidence type="ECO:0000259" key="8">
    <source>
        <dbReference type="PROSITE" id="PS51183"/>
    </source>
</evidence>
<feature type="region of interest" description="Disordered" evidence="7">
    <location>
        <begin position="798"/>
        <end position="837"/>
    </location>
</feature>
<evidence type="ECO:0000256" key="2">
    <source>
        <dbReference type="ARBA" id="ARBA00012900"/>
    </source>
</evidence>
<dbReference type="SUPFAM" id="SSF51197">
    <property type="entry name" value="Clavaminate synthase-like"/>
    <property type="match status" value="1"/>
</dbReference>
<feature type="compositionally biased region" description="Low complexity" evidence="7">
    <location>
        <begin position="1340"/>
        <end position="1354"/>
    </location>
</feature>
<feature type="compositionally biased region" description="Polar residues" evidence="7">
    <location>
        <begin position="1252"/>
        <end position="1273"/>
    </location>
</feature>
<evidence type="ECO:0000256" key="3">
    <source>
        <dbReference type="ARBA" id="ARBA00022723"/>
    </source>
</evidence>
<dbReference type="Gene3D" id="3.30.40.10">
    <property type="entry name" value="Zinc/RING finger domain, C3HC4 (zinc finger)"/>
    <property type="match status" value="1"/>
</dbReference>
<dbReference type="Pfam" id="PF02373">
    <property type="entry name" value="JmjC"/>
    <property type="match status" value="1"/>
</dbReference>
<feature type="compositionally biased region" description="Polar residues" evidence="7">
    <location>
        <begin position="973"/>
        <end position="992"/>
    </location>
</feature>
<dbReference type="EC" id="1.14.11.66" evidence="2"/>
<dbReference type="SMART" id="SM00545">
    <property type="entry name" value="JmjN"/>
    <property type="match status" value="1"/>
</dbReference>
<dbReference type="InterPro" id="IPR003347">
    <property type="entry name" value="JmjC_dom"/>
</dbReference>
<keyword evidence="3" id="KW-0479">Metal-binding</keyword>
<dbReference type="GO" id="GO:0008270">
    <property type="term" value="F:zinc ion binding"/>
    <property type="evidence" value="ECO:0007669"/>
    <property type="project" value="UniProtKB-KW"/>
</dbReference>
<dbReference type="GO" id="GO:0005634">
    <property type="term" value="C:nucleus"/>
    <property type="evidence" value="ECO:0007669"/>
    <property type="project" value="TreeGrafter"/>
</dbReference>
<protein>
    <recommendedName>
        <fullName evidence="2">[histone H3]-trimethyl-L-lysine(9) demethylase</fullName>
        <ecNumber evidence="2">1.14.11.66</ecNumber>
    </recommendedName>
</protein>
<feature type="compositionally biased region" description="Basic and acidic residues" evidence="7">
    <location>
        <begin position="944"/>
        <end position="957"/>
    </location>
</feature>
<comment type="similarity">
    <text evidence="1">Belongs to the JHDM3 histone demethylase family.</text>
</comment>
<proteinExistence type="inferred from homology"/>
<feature type="compositionally biased region" description="Low complexity" evidence="7">
    <location>
        <begin position="1104"/>
        <end position="1123"/>
    </location>
</feature>
<feature type="region of interest" description="Disordered" evidence="7">
    <location>
        <begin position="1104"/>
        <end position="1190"/>
    </location>
</feature>
<feature type="compositionally biased region" description="Basic residues" evidence="7">
    <location>
        <begin position="204"/>
        <end position="213"/>
    </location>
</feature>
<dbReference type="GO" id="GO:0140684">
    <property type="term" value="F:histone H3K9me2/H3K9me3 demethylase activity"/>
    <property type="evidence" value="ECO:0007669"/>
    <property type="project" value="UniProtKB-EC"/>
</dbReference>
<feature type="compositionally biased region" description="Polar residues" evidence="7">
    <location>
        <begin position="913"/>
        <end position="935"/>
    </location>
</feature>
<evidence type="ECO:0000259" key="10">
    <source>
        <dbReference type="PROSITE" id="PS51805"/>
    </source>
</evidence>
<evidence type="ECO:0000256" key="1">
    <source>
        <dbReference type="ARBA" id="ARBA00009711"/>
    </source>
</evidence>
<feature type="compositionally biased region" description="Acidic residues" evidence="7">
    <location>
        <begin position="530"/>
        <end position="543"/>
    </location>
</feature>
<dbReference type="SMART" id="SM00249">
    <property type="entry name" value="PHD"/>
    <property type="match status" value="1"/>
</dbReference>
<feature type="compositionally biased region" description="Basic and acidic residues" evidence="7">
    <location>
        <begin position="269"/>
        <end position="283"/>
    </location>
</feature>
<evidence type="ECO:0000313" key="11">
    <source>
        <dbReference type="EMBL" id="KAF1990583.1"/>
    </source>
</evidence>
<dbReference type="FunFam" id="2.60.120.650:FF:000024">
    <property type="entry name" value="Putative jumonji family transcription factor"/>
    <property type="match status" value="1"/>
</dbReference>
<dbReference type="GO" id="GO:0010468">
    <property type="term" value="P:regulation of gene expression"/>
    <property type="evidence" value="ECO:0007669"/>
    <property type="project" value="TreeGrafter"/>
</dbReference>
<dbReference type="SMART" id="SM00558">
    <property type="entry name" value="JmjC"/>
    <property type="match status" value="1"/>
</dbReference>
<dbReference type="Proteomes" id="UP000800041">
    <property type="component" value="Unassembled WGS sequence"/>
</dbReference>
<organism evidence="11 12">
    <name type="scientific">Aulographum hederae CBS 113979</name>
    <dbReference type="NCBI Taxonomy" id="1176131"/>
    <lineage>
        <taxon>Eukaryota</taxon>
        <taxon>Fungi</taxon>
        <taxon>Dikarya</taxon>
        <taxon>Ascomycota</taxon>
        <taxon>Pezizomycotina</taxon>
        <taxon>Dothideomycetes</taxon>
        <taxon>Pleosporomycetidae</taxon>
        <taxon>Aulographales</taxon>
        <taxon>Aulographaceae</taxon>
    </lineage>
</organism>
<dbReference type="InterPro" id="IPR003349">
    <property type="entry name" value="JmjN"/>
</dbReference>
<feature type="compositionally biased region" description="Low complexity" evidence="7">
    <location>
        <begin position="1479"/>
        <end position="1492"/>
    </location>
</feature>
<sequence length="1501" mass="168422">MSEPAAPSMATVESIERPEAATASAPAAKAALTPPTSEDMDKRDSTSDLSELDLDDEDDIGEVEPDHYYEGGRIPVFKPTMDQFRSFKKFVDKIDKYGMKSGIVKIIPPQEWRNSLPALDDAVKTIKVKNPITQEFSGTHGTYTQQNIEKQRSYNLPQWKALTEESNHQPPLRRGEKRRNVETPAVRARPRPQPTPLPNGEKRRPGRPRKKQLARQQQEDEEQDNDEEAHDTSQVPPTPTSPETKPAKVAKKTKEDTPTKAKGRQPKSKNVEERKTISERRKYNSRDVAGEVDEEAFKDFQYKLAGIDEYTAERCHELEENYWKTLNYGTPMYGADMPGSLFPEKQDVWNVAKLENLLDVLGTKVPGVNTTYLYLGMWKATFAWHLEDVDLYSINYIHFGAPKQWYSISQEDARRFEAAMKSIWPDDAKHCSQFLRHKTYLISPEKLRSQFNIKVNKLVHHEGEFVITYPYGYHSGYNLGYNCAESVNFATETWLDYGRIAKKCNCEADSVWVDVSEIERKLRGEPTPEYYEETDEEEEDDLTLDLPSPPASVAGKPKAAPRKRKRATDTKAEVAPAKAKKKIKVRVRIPSKEPCILCPNEASYDTLLPSDNGQKVHRLCALYTPETFLVENGGVEKVHNVTSIDKARLDLKCNFCRSKRGACFQCSSKKCTRAFHATCAAAAGVQIDIGPVPTWDEDGTEYYCEGYDFRCKFHRPKRGKNVDGEALEKSKLISDYAVELKKDDVVQVQYLGSDIFSGSVVENRPNELSVLIQVEPTGDRVEVEWKYLLVLDPADSLRPKPSPTAKPLPQHLNNNKSINASNRIDGPPEMEEPFNSDSSHKWAEFHTCTVDEASNPHQVKIDMSKPEKLWFYMGNTSTEAKAQYCGDPAKPIFDQKSVFLDTVKPASQPRPAFQTQRNSFTSPWSNQHSSVSQQPRMLAQAPRPGEKPYEYKPRPDAQRYNAPLPPNPYQPPGKTNANQQYGYGGPTSQQYHSRYPDNKQANRAVSASHQPQQRPSDNRQYFANPQQNYHHGPTSNYQPPAPPKTNVPRYGLSEEGKRMYKVPALGYPDAIPPAVDPQLEQTPSYSGFSSLHQNYYPQQIRDYQYPSYHSHPSPASASQRAAPVANMTPAPTSISPPYQHGRKPSTPRYPSPPTARAAPSAYPNGQNGTRSSDFKAQPGTPSKSPPEKVEVDVAHLQHYPYLMRSYCRRPKTYTSPYSLGGGYTLEYLSMKSQAKAAQQASSRAASGNAGSTTQRVQPPQQYPNPHSVSTPSYQAHHVPAPPKYPYQHQTEQDFRQNLSKAEAPGMTKFDQLMKQLNSPAPPQDRSMTPTGSPPNTLHVQQYPQRPSPSQQSRPKTPPGGLGITAPNLDPMLADQASIVVQTPANAHRRSHTPTRPDYSPLSDHGIPNTTDGNSLPPLSQMKLPPIGEMGKNVHYAAAYPEVQSHPYHQYQHGQQLPPVRPAYEGMHAGRGNEQSGGYPPMQTQPPQAHPQPAGSRVEGWQ</sequence>
<feature type="compositionally biased region" description="Polar residues" evidence="7">
    <location>
        <begin position="811"/>
        <end position="822"/>
    </location>
</feature>
<dbReference type="Pfam" id="PF13832">
    <property type="entry name" value="zf-HC5HC2H_2"/>
    <property type="match status" value="1"/>
</dbReference>
<dbReference type="InterPro" id="IPR034732">
    <property type="entry name" value="EPHD"/>
</dbReference>
<keyword evidence="12" id="KW-1185">Reference proteome</keyword>
<feature type="domain" description="JmjC" evidence="9">
    <location>
        <begin position="343"/>
        <end position="506"/>
    </location>
</feature>
<feature type="domain" description="JmjN" evidence="8">
    <location>
        <begin position="74"/>
        <end position="115"/>
    </location>
</feature>
<feature type="region of interest" description="Disordered" evidence="7">
    <location>
        <begin position="524"/>
        <end position="573"/>
    </location>
</feature>
<dbReference type="GO" id="GO:0051864">
    <property type="term" value="F:histone H3K36 demethylase activity"/>
    <property type="evidence" value="ECO:0007669"/>
    <property type="project" value="TreeGrafter"/>
</dbReference>
<dbReference type="InterPro" id="IPR013083">
    <property type="entry name" value="Znf_RING/FYVE/PHD"/>
</dbReference>
<dbReference type="Gene3D" id="2.60.120.650">
    <property type="entry name" value="Cupin"/>
    <property type="match status" value="2"/>
</dbReference>
<keyword evidence="5" id="KW-0862">Zinc</keyword>
<feature type="compositionally biased region" description="Polar residues" evidence="7">
    <location>
        <begin position="1325"/>
        <end position="1339"/>
    </location>
</feature>
<feature type="region of interest" description="Disordered" evidence="7">
    <location>
        <begin position="1"/>
        <end position="67"/>
    </location>
</feature>
<feature type="compositionally biased region" description="Polar residues" evidence="7">
    <location>
        <begin position="999"/>
        <end position="1038"/>
    </location>
</feature>
<dbReference type="PROSITE" id="PS51184">
    <property type="entry name" value="JMJC"/>
    <property type="match status" value="1"/>
</dbReference>
<dbReference type="PROSITE" id="PS51183">
    <property type="entry name" value="JMJN"/>
    <property type="match status" value="1"/>
</dbReference>
<dbReference type="Pfam" id="PF02375">
    <property type="entry name" value="JmjN"/>
    <property type="match status" value="1"/>
</dbReference>
<feature type="region of interest" description="Disordered" evidence="7">
    <location>
        <begin position="1238"/>
        <end position="1293"/>
    </location>
</feature>
<dbReference type="GO" id="GO:0000785">
    <property type="term" value="C:chromatin"/>
    <property type="evidence" value="ECO:0007669"/>
    <property type="project" value="TreeGrafter"/>
</dbReference>
<feature type="region of interest" description="Disordered" evidence="7">
    <location>
        <begin position="1448"/>
        <end position="1501"/>
    </location>
</feature>
<feature type="compositionally biased region" description="Low complexity" evidence="7">
    <location>
        <begin position="20"/>
        <end position="36"/>
    </location>
</feature>
<name>A0A6G1HBH5_9PEZI</name>
<dbReference type="PANTHER" id="PTHR10694:SF7">
    <property type="entry name" value="[HISTONE H3]-TRIMETHYL-L-LYSINE(9) DEMETHYLASE"/>
    <property type="match status" value="1"/>
</dbReference>
<feature type="region of interest" description="Disordered" evidence="7">
    <location>
        <begin position="907"/>
        <end position="1051"/>
    </location>
</feature>
<feature type="compositionally biased region" description="Low complexity" evidence="7">
    <location>
        <begin position="1238"/>
        <end position="1251"/>
    </location>
</feature>
<keyword evidence="4" id="KW-0863">Zinc-finger</keyword>
<dbReference type="InterPro" id="IPR055500">
    <property type="entry name" value="DUF7072"/>
</dbReference>
<feature type="domain" description="PHD-type" evidence="10">
    <location>
        <begin position="592"/>
        <end position="715"/>
    </location>
</feature>
<evidence type="ECO:0000256" key="5">
    <source>
        <dbReference type="ARBA" id="ARBA00022833"/>
    </source>
</evidence>
<feature type="compositionally biased region" description="Low complexity" evidence="7">
    <location>
        <begin position="1154"/>
        <end position="1163"/>
    </location>
</feature>
<dbReference type="EMBL" id="ML977141">
    <property type="protein sequence ID" value="KAF1990583.1"/>
    <property type="molecule type" value="Genomic_DNA"/>
</dbReference>
<dbReference type="InterPro" id="IPR001965">
    <property type="entry name" value="Znf_PHD"/>
</dbReference>
<evidence type="ECO:0000256" key="7">
    <source>
        <dbReference type="SAM" id="MobiDB-lite"/>
    </source>
</evidence>
<feature type="region of interest" description="Disordered" evidence="7">
    <location>
        <begin position="1383"/>
        <end position="1417"/>
    </location>
</feature>
<evidence type="ECO:0000256" key="4">
    <source>
        <dbReference type="ARBA" id="ARBA00022771"/>
    </source>
</evidence>
<feature type="compositionally biased region" description="Acidic residues" evidence="7">
    <location>
        <begin position="219"/>
        <end position="229"/>
    </location>
</feature>
<dbReference type="Pfam" id="PF23258">
    <property type="entry name" value="DUF7072"/>
    <property type="match status" value="1"/>
</dbReference>
<feature type="compositionally biased region" description="Polar residues" evidence="7">
    <location>
        <begin position="1407"/>
        <end position="1417"/>
    </location>
</feature>
<comment type="catalytic activity">
    <reaction evidence="6">
        <text>N(6),N(6),N(6)-trimethyl-L-lysyl(9)-[histone H3] + 2 2-oxoglutarate + 2 O2 = N(6)-methyl-L-lysyl(9)-[histone H3] + 2 formaldehyde + 2 succinate + 2 CO2</text>
        <dbReference type="Rhea" id="RHEA:60200"/>
        <dbReference type="Rhea" id="RHEA-COMP:15538"/>
        <dbReference type="Rhea" id="RHEA-COMP:15542"/>
        <dbReference type="ChEBI" id="CHEBI:15379"/>
        <dbReference type="ChEBI" id="CHEBI:16526"/>
        <dbReference type="ChEBI" id="CHEBI:16810"/>
        <dbReference type="ChEBI" id="CHEBI:16842"/>
        <dbReference type="ChEBI" id="CHEBI:30031"/>
        <dbReference type="ChEBI" id="CHEBI:61929"/>
        <dbReference type="ChEBI" id="CHEBI:61961"/>
        <dbReference type="EC" id="1.14.11.66"/>
    </reaction>
</comment>
<evidence type="ECO:0000313" key="12">
    <source>
        <dbReference type="Proteomes" id="UP000800041"/>
    </source>
</evidence>
<evidence type="ECO:0000259" key="9">
    <source>
        <dbReference type="PROSITE" id="PS51184"/>
    </source>
</evidence>
<feature type="region of interest" description="Disordered" evidence="7">
    <location>
        <begin position="163"/>
        <end position="283"/>
    </location>
</feature>
<dbReference type="PROSITE" id="PS51805">
    <property type="entry name" value="EPHD"/>
    <property type="match status" value="1"/>
</dbReference>
<gene>
    <name evidence="11" type="ORF">K402DRAFT_417370</name>
</gene>
<dbReference type="CDD" id="cd15571">
    <property type="entry name" value="ePHD"/>
    <property type="match status" value="1"/>
</dbReference>
<evidence type="ECO:0000256" key="6">
    <source>
        <dbReference type="ARBA" id="ARBA00049349"/>
    </source>
</evidence>